<comment type="caution">
    <text evidence="6">The sequence shown here is derived from an EMBL/GenBank/DDBJ whole genome shotgun (WGS) entry which is preliminary data.</text>
</comment>
<dbReference type="SMART" id="SM00827">
    <property type="entry name" value="PKS_AT"/>
    <property type="match status" value="1"/>
</dbReference>
<evidence type="ECO:0000256" key="1">
    <source>
        <dbReference type="ARBA" id="ARBA00013258"/>
    </source>
</evidence>
<keyword evidence="3" id="KW-0012">Acyltransferase</keyword>
<reference evidence="6 7" key="1">
    <citation type="submission" date="2019-03" db="EMBL/GenBank/DDBJ databases">
        <title>Genomic Encyclopedia of Type Strains, Phase IV (KMG-IV): sequencing the most valuable type-strain genomes for metagenomic binning, comparative biology and taxonomic classification.</title>
        <authorList>
            <person name="Goeker M."/>
        </authorList>
    </citation>
    <scope>NUCLEOTIDE SEQUENCE [LARGE SCALE GENOMIC DNA]</scope>
    <source>
        <strain evidence="6 7">DSM 45361</strain>
    </source>
</reference>
<dbReference type="InterPro" id="IPR050858">
    <property type="entry name" value="Mal-CoA-ACP_Trans/PKS_FabD"/>
</dbReference>
<evidence type="ECO:0000256" key="4">
    <source>
        <dbReference type="ARBA" id="ARBA00048462"/>
    </source>
</evidence>
<proteinExistence type="predicted"/>
<dbReference type="GO" id="GO:0006633">
    <property type="term" value="P:fatty acid biosynthetic process"/>
    <property type="evidence" value="ECO:0007669"/>
    <property type="project" value="TreeGrafter"/>
</dbReference>
<evidence type="ECO:0000313" key="7">
    <source>
        <dbReference type="Proteomes" id="UP000295444"/>
    </source>
</evidence>
<dbReference type="PANTHER" id="PTHR42681:SF1">
    <property type="entry name" value="MALONYL-COA-ACYL CARRIER PROTEIN TRANSACYLASE, MITOCHONDRIAL"/>
    <property type="match status" value="1"/>
</dbReference>
<evidence type="ECO:0000256" key="2">
    <source>
        <dbReference type="ARBA" id="ARBA00022679"/>
    </source>
</evidence>
<name>A0A4R6S9D4_LABRH</name>
<keyword evidence="2 6" id="KW-0808">Transferase</keyword>
<dbReference type="EMBL" id="SNXZ01000004">
    <property type="protein sequence ID" value="TDP96490.1"/>
    <property type="molecule type" value="Genomic_DNA"/>
</dbReference>
<dbReference type="InterPro" id="IPR016036">
    <property type="entry name" value="Malonyl_transacylase_ACP-bd"/>
</dbReference>
<dbReference type="GO" id="GO:0004314">
    <property type="term" value="F:[acyl-carrier-protein] S-malonyltransferase activity"/>
    <property type="evidence" value="ECO:0007669"/>
    <property type="project" value="UniProtKB-EC"/>
</dbReference>
<accession>A0A4R6S9D4</accession>
<dbReference type="PANTHER" id="PTHR42681">
    <property type="entry name" value="MALONYL-COA-ACYL CARRIER PROTEIN TRANSACYLASE, MITOCHONDRIAL"/>
    <property type="match status" value="1"/>
</dbReference>
<gene>
    <name evidence="6" type="ORF">EV186_104478</name>
</gene>
<comment type="catalytic activity">
    <reaction evidence="4">
        <text>holo-[ACP] + malonyl-CoA = malonyl-[ACP] + CoA</text>
        <dbReference type="Rhea" id="RHEA:41792"/>
        <dbReference type="Rhea" id="RHEA-COMP:9623"/>
        <dbReference type="Rhea" id="RHEA-COMP:9685"/>
        <dbReference type="ChEBI" id="CHEBI:57287"/>
        <dbReference type="ChEBI" id="CHEBI:57384"/>
        <dbReference type="ChEBI" id="CHEBI:64479"/>
        <dbReference type="ChEBI" id="CHEBI:78449"/>
        <dbReference type="EC" id="2.3.1.39"/>
    </reaction>
</comment>
<dbReference type="Pfam" id="PF00698">
    <property type="entry name" value="Acyl_transf_1"/>
    <property type="match status" value="1"/>
</dbReference>
<keyword evidence="7" id="KW-1185">Reference proteome</keyword>
<dbReference type="GO" id="GO:0005829">
    <property type="term" value="C:cytosol"/>
    <property type="evidence" value="ECO:0007669"/>
    <property type="project" value="TreeGrafter"/>
</dbReference>
<dbReference type="Gene3D" id="3.30.70.250">
    <property type="entry name" value="Malonyl-CoA ACP transacylase, ACP-binding"/>
    <property type="match status" value="1"/>
</dbReference>
<evidence type="ECO:0000256" key="3">
    <source>
        <dbReference type="ARBA" id="ARBA00023315"/>
    </source>
</evidence>
<sequence>MQKGETVFAVVAPGQGAQTPGMLTPWLRNPAAAALVAEWSVAADCDLVHLGTSGGAELIARTEHTQPLLVAQALLALGVLPDATPHPDVVALGHSVGELAAAVFAGVLAPQDAVALAGVRGRAMAAACAAAPTSMAAVVGGEEAAVLHRIEELGLAAANFNGSGQIVAAGARDALADLVATPPAGAVVKPLAVAGAFHTDYMAPALDEFAAAVEKVRFAEPTGRLVSNLDGAVVTSAAEVRRRLVAQVVAPVRWDRCLATLAELAPSVAVALPPARTQASILKRQVPGVRVVPIANPKDVTRFEGTLAHV</sequence>
<evidence type="ECO:0000259" key="5">
    <source>
        <dbReference type="SMART" id="SM00827"/>
    </source>
</evidence>
<dbReference type="Gene3D" id="3.40.366.10">
    <property type="entry name" value="Malonyl-Coenzyme A Acyl Carrier Protein, domain 2"/>
    <property type="match status" value="1"/>
</dbReference>
<dbReference type="SUPFAM" id="SSF55048">
    <property type="entry name" value="Probable ACP-binding domain of malonyl-CoA ACP transacylase"/>
    <property type="match status" value="1"/>
</dbReference>
<organism evidence="6 7">
    <name type="scientific">Labedaea rhizosphaerae</name>
    <dbReference type="NCBI Taxonomy" id="598644"/>
    <lineage>
        <taxon>Bacteria</taxon>
        <taxon>Bacillati</taxon>
        <taxon>Actinomycetota</taxon>
        <taxon>Actinomycetes</taxon>
        <taxon>Pseudonocardiales</taxon>
        <taxon>Pseudonocardiaceae</taxon>
        <taxon>Labedaea</taxon>
    </lineage>
</organism>
<dbReference type="AlphaFoldDB" id="A0A4R6S9D4"/>
<dbReference type="InterPro" id="IPR001227">
    <property type="entry name" value="Ac_transferase_dom_sf"/>
</dbReference>
<feature type="domain" description="Malonyl-CoA:ACP transacylase (MAT)" evidence="5">
    <location>
        <begin position="11"/>
        <end position="299"/>
    </location>
</feature>
<dbReference type="InterPro" id="IPR014043">
    <property type="entry name" value="Acyl_transferase_dom"/>
</dbReference>
<dbReference type="Proteomes" id="UP000295444">
    <property type="component" value="Unassembled WGS sequence"/>
</dbReference>
<dbReference type="SUPFAM" id="SSF52151">
    <property type="entry name" value="FabD/lysophospholipase-like"/>
    <property type="match status" value="1"/>
</dbReference>
<dbReference type="InterPro" id="IPR016035">
    <property type="entry name" value="Acyl_Trfase/lysoPLipase"/>
</dbReference>
<protein>
    <recommendedName>
        <fullName evidence="1">[acyl-carrier-protein] S-malonyltransferase</fullName>
        <ecNumber evidence="1">2.3.1.39</ecNumber>
    </recommendedName>
</protein>
<dbReference type="EC" id="2.3.1.39" evidence="1"/>
<evidence type="ECO:0000313" key="6">
    <source>
        <dbReference type="EMBL" id="TDP96490.1"/>
    </source>
</evidence>